<keyword evidence="1" id="KW-0732">Signal</keyword>
<proteinExistence type="predicted"/>
<organism evidence="2 3">
    <name type="scientific">Candidatus Schekmanbacteria bacterium RIFCSPLOWO2_12_FULL_38_15</name>
    <dbReference type="NCBI Taxonomy" id="1817883"/>
    <lineage>
        <taxon>Bacteria</taxon>
        <taxon>Candidatus Schekmaniibacteriota</taxon>
    </lineage>
</organism>
<gene>
    <name evidence="2" type="ORF">A3G31_10375</name>
</gene>
<feature type="signal peptide" evidence="1">
    <location>
        <begin position="1"/>
        <end position="20"/>
    </location>
</feature>
<protein>
    <submittedName>
        <fullName evidence="2">Uncharacterized protein</fullName>
    </submittedName>
</protein>
<dbReference type="EMBL" id="MGDI01000011">
    <property type="protein sequence ID" value="OGL54551.1"/>
    <property type="molecule type" value="Genomic_DNA"/>
</dbReference>
<dbReference type="AlphaFoldDB" id="A0A1F7SLB8"/>
<name>A0A1F7SLB8_9BACT</name>
<evidence type="ECO:0000313" key="2">
    <source>
        <dbReference type="EMBL" id="OGL54551.1"/>
    </source>
</evidence>
<evidence type="ECO:0000313" key="3">
    <source>
        <dbReference type="Proteomes" id="UP000178082"/>
    </source>
</evidence>
<reference evidence="2 3" key="1">
    <citation type="journal article" date="2016" name="Nat. Commun.">
        <title>Thousands of microbial genomes shed light on interconnected biogeochemical processes in an aquifer system.</title>
        <authorList>
            <person name="Anantharaman K."/>
            <person name="Brown C.T."/>
            <person name="Hug L.A."/>
            <person name="Sharon I."/>
            <person name="Castelle C.J."/>
            <person name="Probst A.J."/>
            <person name="Thomas B.C."/>
            <person name="Singh A."/>
            <person name="Wilkins M.J."/>
            <person name="Karaoz U."/>
            <person name="Brodie E.L."/>
            <person name="Williams K.H."/>
            <person name="Hubbard S.S."/>
            <person name="Banfield J.F."/>
        </authorList>
    </citation>
    <scope>NUCLEOTIDE SEQUENCE [LARGE SCALE GENOMIC DNA]</scope>
</reference>
<dbReference type="Proteomes" id="UP000178082">
    <property type="component" value="Unassembled WGS sequence"/>
</dbReference>
<comment type="caution">
    <text evidence="2">The sequence shown here is derived from an EMBL/GenBank/DDBJ whole genome shotgun (WGS) entry which is preliminary data.</text>
</comment>
<accession>A0A1F7SLB8</accession>
<sequence length="153" mass="16589">MKLLKSFIVVLFLLNVFALAVQSDAAIFRITSAKLYFTKGNNRLIINGKIAIGSIDLTANDLTIQVGSYSLTVEAGSFSKSGKKYIISDELLAMGFPKIILDLKAKTFSVTASGIDLSGTENPVNISITIGDSYSECATLNMKKFKKRCFMAV</sequence>
<dbReference type="STRING" id="1817883.A3G31_10375"/>
<feature type="chain" id="PRO_5009532419" evidence="1">
    <location>
        <begin position="21"/>
        <end position="153"/>
    </location>
</feature>
<evidence type="ECO:0000256" key="1">
    <source>
        <dbReference type="SAM" id="SignalP"/>
    </source>
</evidence>